<comment type="caution">
    <text evidence="2">The sequence shown here is derived from an EMBL/GenBank/DDBJ whole genome shotgun (WGS) entry which is preliminary data.</text>
</comment>
<reference evidence="2" key="1">
    <citation type="submission" date="2021-05" db="EMBL/GenBank/DDBJ databases">
        <authorList>
            <person name="Pietrasiak N."/>
            <person name="Ward R."/>
            <person name="Stajich J.E."/>
            <person name="Kurbessoian T."/>
        </authorList>
    </citation>
    <scope>NUCLEOTIDE SEQUENCE</scope>
    <source>
        <strain evidence="2">HA4357-MV3</strain>
    </source>
</reference>
<organism evidence="2 3">
    <name type="scientific">Pelatocladus maniniholoensis HA4357-MV3</name>
    <dbReference type="NCBI Taxonomy" id="1117104"/>
    <lineage>
        <taxon>Bacteria</taxon>
        <taxon>Bacillati</taxon>
        <taxon>Cyanobacteriota</taxon>
        <taxon>Cyanophyceae</taxon>
        <taxon>Nostocales</taxon>
        <taxon>Nostocaceae</taxon>
        <taxon>Pelatocladus</taxon>
    </lineage>
</organism>
<keyword evidence="1" id="KW-0812">Transmembrane</keyword>
<gene>
    <name evidence="2" type="ORF">KME28_15175</name>
</gene>
<evidence type="ECO:0000313" key="2">
    <source>
        <dbReference type="EMBL" id="MBW4433027.1"/>
    </source>
</evidence>
<name>A0A9E3H9D0_9NOST</name>
<dbReference type="EMBL" id="JAHHHW010000096">
    <property type="protein sequence ID" value="MBW4433027.1"/>
    <property type="molecule type" value="Genomic_DNA"/>
</dbReference>
<dbReference type="AlphaFoldDB" id="A0A9E3H9D0"/>
<sequence>MTSKEAVLGYFLVLILQIPDFAGVVGDLIFYDLGFLYYYACFFVDMGAIAS</sequence>
<dbReference type="Proteomes" id="UP000813215">
    <property type="component" value="Unassembled WGS sequence"/>
</dbReference>
<evidence type="ECO:0000256" key="1">
    <source>
        <dbReference type="SAM" id="Phobius"/>
    </source>
</evidence>
<keyword evidence="1" id="KW-1133">Transmembrane helix</keyword>
<feature type="transmembrane region" description="Helical" evidence="1">
    <location>
        <begin position="7"/>
        <end position="29"/>
    </location>
</feature>
<evidence type="ECO:0000313" key="3">
    <source>
        <dbReference type="Proteomes" id="UP000813215"/>
    </source>
</evidence>
<protein>
    <submittedName>
        <fullName evidence="2">Uncharacterized protein</fullName>
    </submittedName>
</protein>
<accession>A0A9E3H9D0</accession>
<keyword evidence="1" id="KW-0472">Membrane</keyword>
<reference evidence="2" key="2">
    <citation type="journal article" date="2022" name="Microbiol. Resour. Announc.">
        <title>Metagenome Sequencing to Explore Phylogenomics of Terrestrial Cyanobacteria.</title>
        <authorList>
            <person name="Ward R.D."/>
            <person name="Stajich J.E."/>
            <person name="Johansen J.R."/>
            <person name="Huntemann M."/>
            <person name="Clum A."/>
            <person name="Foster B."/>
            <person name="Foster B."/>
            <person name="Roux S."/>
            <person name="Palaniappan K."/>
            <person name="Varghese N."/>
            <person name="Mukherjee S."/>
            <person name="Reddy T.B.K."/>
            <person name="Daum C."/>
            <person name="Copeland A."/>
            <person name="Chen I.A."/>
            <person name="Ivanova N.N."/>
            <person name="Kyrpides N.C."/>
            <person name="Shapiro N."/>
            <person name="Eloe-Fadrosh E.A."/>
            <person name="Pietrasiak N."/>
        </authorList>
    </citation>
    <scope>NUCLEOTIDE SEQUENCE</scope>
    <source>
        <strain evidence="2">HA4357-MV3</strain>
    </source>
</reference>
<proteinExistence type="predicted"/>